<sequence>DIKLGHGPPSEKEVAHILSKVKEGTDTAQQFLGTLLDKCLVEKPTPQCIGAWARVCAVVNETQFLNVPYLRWVR</sequence>
<dbReference type="Proteomes" id="UP000054560">
    <property type="component" value="Unassembled WGS sequence"/>
</dbReference>
<dbReference type="RefSeq" id="XP_014144757.1">
    <property type="nucleotide sequence ID" value="XM_014289282.1"/>
</dbReference>
<reference evidence="1 2" key="1">
    <citation type="submission" date="2011-02" db="EMBL/GenBank/DDBJ databases">
        <title>The Genome Sequence of Sphaeroforma arctica JP610.</title>
        <authorList>
            <consortium name="The Broad Institute Genome Sequencing Platform"/>
            <person name="Russ C."/>
            <person name="Cuomo C."/>
            <person name="Young S.K."/>
            <person name="Zeng Q."/>
            <person name="Gargeya S."/>
            <person name="Alvarado L."/>
            <person name="Berlin A."/>
            <person name="Chapman S.B."/>
            <person name="Chen Z."/>
            <person name="Freedman E."/>
            <person name="Gellesch M."/>
            <person name="Goldberg J."/>
            <person name="Griggs A."/>
            <person name="Gujja S."/>
            <person name="Heilman E."/>
            <person name="Heiman D."/>
            <person name="Howarth C."/>
            <person name="Mehta T."/>
            <person name="Neiman D."/>
            <person name="Pearson M."/>
            <person name="Roberts A."/>
            <person name="Saif S."/>
            <person name="Shea T."/>
            <person name="Shenoy N."/>
            <person name="Sisk P."/>
            <person name="Stolte C."/>
            <person name="Sykes S."/>
            <person name="White J."/>
            <person name="Yandava C."/>
            <person name="Burger G."/>
            <person name="Gray M.W."/>
            <person name="Holland P.W.H."/>
            <person name="King N."/>
            <person name="Lang F.B.F."/>
            <person name="Roger A.J."/>
            <person name="Ruiz-Trillo I."/>
            <person name="Haas B."/>
            <person name="Nusbaum C."/>
            <person name="Birren B."/>
        </authorList>
    </citation>
    <scope>NUCLEOTIDE SEQUENCE [LARGE SCALE GENOMIC DNA]</scope>
    <source>
        <strain evidence="1 2">JP610</strain>
    </source>
</reference>
<dbReference type="GeneID" id="25917119"/>
<protein>
    <submittedName>
        <fullName evidence="1">Uncharacterized protein</fullName>
    </submittedName>
</protein>
<dbReference type="EMBL" id="KQ250097">
    <property type="protein sequence ID" value="KNC70855.1"/>
    <property type="molecule type" value="Genomic_DNA"/>
</dbReference>
<evidence type="ECO:0000313" key="2">
    <source>
        <dbReference type="Proteomes" id="UP000054560"/>
    </source>
</evidence>
<gene>
    <name evidence="1" type="ORF">SARC_16615</name>
</gene>
<organism evidence="1 2">
    <name type="scientific">Sphaeroforma arctica JP610</name>
    <dbReference type="NCBI Taxonomy" id="667725"/>
    <lineage>
        <taxon>Eukaryota</taxon>
        <taxon>Ichthyosporea</taxon>
        <taxon>Ichthyophonida</taxon>
        <taxon>Sphaeroforma</taxon>
    </lineage>
</organism>
<dbReference type="AlphaFoldDB" id="A0A0L0F2A5"/>
<accession>A0A0L0F2A5</accession>
<keyword evidence="2" id="KW-1185">Reference proteome</keyword>
<proteinExistence type="predicted"/>
<feature type="non-terminal residue" evidence="1">
    <location>
        <position position="1"/>
    </location>
</feature>
<name>A0A0L0F2A5_9EUKA</name>
<evidence type="ECO:0000313" key="1">
    <source>
        <dbReference type="EMBL" id="KNC70855.1"/>
    </source>
</evidence>